<dbReference type="Proteomes" id="UP000325440">
    <property type="component" value="Unassembled WGS sequence"/>
</dbReference>
<evidence type="ECO:0000313" key="1">
    <source>
        <dbReference type="EMBL" id="VVC38178.1"/>
    </source>
</evidence>
<proteinExistence type="predicted"/>
<dbReference type="InterPro" id="IPR052958">
    <property type="entry name" value="IFN-induced_PKR_regulator"/>
</dbReference>
<sequence length="393" mass="45843">MKLGNVAKRWQLFDSYCCRRLNKISKRVCITDFVVKKVPRQELTQSIVKTNIEKSCPDSGPFRIQGIALRENRDFGTLTTENPVENDGNFRALMRFHLNATKLSSDESYQLARTNCQTKRQMLTLSNCSICVHLSGSALASIIIKELTEMKIEMQYLRGQNYDEAESGTQGSQAQTRKEKLQQLCSTRWVERHDSVTVFKQLLPAVHLCLEEMTSWANNESSIKTRMLLLSLKECEFNNNVNGEFSKCFNELQRKSNDLYFVTQMPRIKKIQTYRQNTPRNLVQDYFKFSLFIPFLDSFISQLNDRYSNYKEIVQKFRMLFPIVPLTKKQEKLIEHLVEFYVNNVKDLLKVLAEVKIWHHQVIKLSLENNLKMVTAIEVIGNCNNALYPNVYK</sequence>
<gene>
    <name evidence="1" type="ORF">CINCED_3A008613</name>
</gene>
<reference evidence="1 2" key="1">
    <citation type="submission" date="2019-08" db="EMBL/GenBank/DDBJ databases">
        <authorList>
            <person name="Alioto T."/>
            <person name="Alioto T."/>
            <person name="Gomez Garrido J."/>
        </authorList>
    </citation>
    <scope>NUCLEOTIDE SEQUENCE [LARGE SCALE GENOMIC DNA]</scope>
</reference>
<name>A0A5E4N2H9_9HEMI</name>
<dbReference type="PANTHER" id="PTHR46289">
    <property type="entry name" value="52 KDA REPRESSOR OF THE INHIBITOR OF THE PROTEIN KINASE-LIKE PROTEIN-RELATED"/>
    <property type="match status" value="1"/>
</dbReference>
<dbReference type="EMBL" id="CABPRJ010001464">
    <property type="protein sequence ID" value="VVC38178.1"/>
    <property type="molecule type" value="Genomic_DNA"/>
</dbReference>
<evidence type="ECO:0000313" key="2">
    <source>
        <dbReference type="Proteomes" id="UP000325440"/>
    </source>
</evidence>
<keyword evidence="2" id="KW-1185">Reference proteome</keyword>
<dbReference type="PANTHER" id="PTHR46289:SF17">
    <property type="entry name" value="HAT C-TERMINAL DIMERISATION DOMAIN-CONTAINING PROTEIN"/>
    <property type="match status" value="1"/>
</dbReference>
<protein>
    <submittedName>
        <fullName evidence="1">Uncharacterized protein</fullName>
    </submittedName>
</protein>
<dbReference type="AlphaFoldDB" id="A0A5E4N2H9"/>
<dbReference type="OrthoDB" id="6621209at2759"/>
<organism evidence="1 2">
    <name type="scientific">Cinara cedri</name>
    <dbReference type="NCBI Taxonomy" id="506608"/>
    <lineage>
        <taxon>Eukaryota</taxon>
        <taxon>Metazoa</taxon>
        <taxon>Ecdysozoa</taxon>
        <taxon>Arthropoda</taxon>
        <taxon>Hexapoda</taxon>
        <taxon>Insecta</taxon>
        <taxon>Pterygota</taxon>
        <taxon>Neoptera</taxon>
        <taxon>Paraneoptera</taxon>
        <taxon>Hemiptera</taxon>
        <taxon>Sternorrhyncha</taxon>
        <taxon>Aphidomorpha</taxon>
        <taxon>Aphidoidea</taxon>
        <taxon>Aphididae</taxon>
        <taxon>Lachninae</taxon>
        <taxon>Cinara</taxon>
    </lineage>
</organism>
<accession>A0A5E4N2H9</accession>